<dbReference type="InterPro" id="IPR011251">
    <property type="entry name" value="Luciferase-like_dom"/>
</dbReference>
<dbReference type="PANTHER" id="PTHR30137">
    <property type="entry name" value="LUCIFERASE-LIKE MONOOXYGENASE"/>
    <property type="match status" value="1"/>
</dbReference>
<name>A0A327M8P7_9PROT</name>
<sequence length="403" mass="44247">MLRLLSPALWAGPAGAATAPPPVPFRADRRLPFPARPDPGEGRMTEAAARFGYQIGAVGEEGLTDRQLYREAIADAELLHRLGYDAAWMVEHHFSDYYPQPNPLLFLSHLAAACPGLGLGTAVMVLPWYDPVRFAEDVAMLQTLAQGPLHIGMGRGTAKSEYDAFGIGMETARDRFRETWEFTRAALAGGPVTFAGQHVHWPRPTTLRPAPEGARPSFYGAIGSPESAAIMAELGLPPLCLSSFPDKLLRRILETWTARTAALGGSPAVTRPISVKCFVARTDEEARAQALEHLPRFFALQVEHYQSDHAPWGDIPGYQQFNRMFANLRQLSDPANLDGYIAQNLVGSPETVARRVREILDLGFNYLVVSNATYGVPRAVRHGTIRLFAEEVMPRVQAMRPAA</sequence>
<dbReference type="InterPro" id="IPR050766">
    <property type="entry name" value="Bact_Lucif_Oxidored"/>
</dbReference>
<keyword evidence="3" id="KW-1185">Reference proteome</keyword>
<evidence type="ECO:0000313" key="3">
    <source>
        <dbReference type="Proteomes" id="UP000249065"/>
    </source>
</evidence>
<dbReference type="Gene3D" id="3.20.20.30">
    <property type="entry name" value="Luciferase-like domain"/>
    <property type="match status" value="1"/>
</dbReference>
<dbReference type="PANTHER" id="PTHR30137:SF6">
    <property type="entry name" value="LUCIFERASE-LIKE MONOOXYGENASE"/>
    <property type="match status" value="1"/>
</dbReference>
<dbReference type="Proteomes" id="UP000249065">
    <property type="component" value="Unassembled WGS sequence"/>
</dbReference>
<dbReference type="Pfam" id="PF00296">
    <property type="entry name" value="Bac_luciferase"/>
    <property type="match status" value="1"/>
</dbReference>
<dbReference type="EMBL" id="QLIX01000007">
    <property type="protein sequence ID" value="RAI58702.1"/>
    <property type="molecule type" value="Genomic_DNA"/>
</dbReference>
<evidence type="ECO:0000259" key="1">
    <source>
        <dbReference type="Pfam" id="PF00296"/>
    </source>
</evidence>
<dbReference type="OrthoDB" id="7239898at2"/>
<comment type="caution">
    <text evidence="2">The sequence shown here is derived from an EMBL/GenBank/DDBJ whole genome shotgun (WGS) entry which is preliminary data.</text>
</comment>
<protein>
    <submittedName>
        <fullName evidence="2">LLM class flavin-dependent oxidoreductase</fullName>
    </submittedName>
</protein>
<organism evidence="2 3">
    <name type="scientific">Roseicella frigidaeris</name>
    <dbReference type="NCBI Taxonomy" id="2230885"/>
    <lineage>
        <taxon>Bacteria</taxon>
        <taxon>Pseudomonadati</taxon>
        <taxon>Pseudomonadota</taxon>
        <taxon>Alphaproteobacteria</taxon>
        <taxon>Acetobacterales</taxon>
        <taxon>Roseomonadaceae</taxon>
        <taxon>Roseicella</taxon>
    </lineage>
</organism>
<dbReference type="AlphaFoldDB" id="A0A327M8P7"/>
<feature type="domain" description="Luciferase-like" evidence="1">
    <location>
        <begin position="58"/>
        <end position="365"/>
    </location>
</feature>
<gene>
    <name evidence="2" type="ORF">DOO78_11475</name>
</gene>
<dbReference type="GO" id="GO:0016705">
    <property type="term" value="F:oxidoreductase activity, acting on paired donors, with incorporation or reduction of molecular oxygen"/>
    <property type="evidence" value="ECO:0007669"/>
    <property type="project" value="InterPro"/>
</dbReference>
<dbReference type="GO" id="GO:0005829">
    <property type="term" value="C:cytosol"/>
    <property type="evidence" value="ECO:0007669"/>
    <property type="project" value="TreeGrafter"/>
</dbReference>
<proteinExistence type="predicted"/>
<evidence type="ECO:0000313" key="2">
    <source>
        <dbReference type="EMBL" id="RAI58702.1"/>
    </source>
</evidence>
<dbReference type="InterPro" id="IPR036661">
    <property type="entry name" value="Luciferase-like_sf"/>
</dbReference>
<dbReference type="SUPFAM" id="SSF51679">
    <property type="entry name" value="Bacterial luciferase-like"/>
    <property type="match status" value="1"/>
</dbReference>
<reference evidence="3" key="1">
    <citation type="submission" date="2018-06" db="EMBL/GenBank/DDBJ databases">
        <authorList>
            <person name="Khan S.A."/>
        </authorList>
    </citation>
    <scope>NUCLEOTIDE SEQUENCE [LARGE SCALE GENOMIC DNA]</scope>
    <source>
        <strain evidence="3">DB-1506</strain>
    </source>
</reference>
<accession>A0A327M8P7</accession>